<reference evidence="1 2" key="1">
    <citation type="submission" date="2019-08" db="EMBL/GenBank/DDBJ databases">
        <title>Complete genome sequence of Candidatus Uab amorphum.</title>
        <authorList>
            <person name="Shiratori T."/>
            <person name="Suzuki S."/>
            <person name="Kakizawa Y."/>
            <person name="Ishida K."/>
        </authorList>
    </citation>
    <scope>NUCLEOTIDE SEQUENCE [LARGE SCALE GENOMIC DNA]</scope>
    <source>
        <strain evidence="1 2">SRT547</strain>
    </source>
</reference>
<protein>
    <submittedName>
        <fullName evidence="1">Uncharacterized protein</fullName>
    </submittedName>
</protein>
<evidence type="ECO:0000313" key="1">
    <source>
        <dbReference type="EMBL" id="BBM86870.1"/>
    </source>
</evidence>
<dbReference type="AlphaFoldDB" id="A0A5S9ITI1"/>
<accession>A0A5S9ITI1</accession>
<dbReference type="KEGG" id="uam:UABAM_05270"/>
<keyword evidence="2" id="KW-1185">Reference proteome</keyword>
<evidence type="ECO:0000313" key="2">
    <source>
        <dbReference type="Proteomes" id="UP000326354"/>
    </source>
</evidence>
<dbReference type="Proteomes" id="UP000326354">
    <property type="component" value="Chromosome"/>
</dbReference>
<dbReference type="EMBL" id="AP019860">
    <property type="protein sequence ID" value="BBM86870.1"/>
    <property type="molecule type" value="Genomic_DNA"/>
</dbReference>
<name>A0A5S9ITI1_UABAM</name>
<organism evidence="1 2">
    <name type="scientific">Uabimicrobium amorphum</name>
    <dbReference type="NCBI Taxonomy" id="2596890"/>
    <lineage>
        <taxon>Bacteria</taxon>
        <taxon>Pseudomonadati</taxon>
        <taxon>Planctomycetota</taxon>
        <taxon>Candidatus Uabimicrobiia</taxon>
        <taxon>Candidatus Uabimicrobiales</taxon>
        <taxon>Candidatus Uabimicrobiaceae</taxon>
        <taxon>Candidatus Uabimicrobium</taxon>
    </lineage>
</organism>
<gene>
    <name evidence="1" type="ORF">UABAM_05270</name>
</gene>
<proteinExistence type="predicted"/>
<dbReference type="RefSeq" id="WP_151970907.1">
    <property type="nucleotide sequence ID" value="NZ_AP019860.1"/>
</dbReference>
<sequence>MEDFKQIKQAFTKIKEYQQMFHQLPREKRHAMSHQEIADYLDTNQEIVRLLFRGGHIKK</sequence>